<feature type="compositionally biased region" description="Acidic residues" evidence="1">
    <location>
        <begin position="51"/>
        <end position="60"/>
    </location>
</feature>
<feature type="region of interest" description="Disordered" evidence="1">
    <location>
        <begin position="1"/>
        <end position="60"/>
    </location>
</feature>
<evidence type="ECO:0000313" key="2">
    <source>
        <dbReference type="Proteomes" id="UP000515151"/>
    </source>
</evidence>
<evidence type="ECO:0000313" key="3">
    <source>
        <dbReference type="RefSeq" id="XP_031394110.1"/>
    </source>
</evidence>
<dbReference type="RefSeq" id="XP_031394110.1">
    <property type="nucleotide sequence ID" value="XM_031538250.1"/>
</dbReference>
<dbReference type="GeneID" id="116205613"/>
<dbReference type="AlphaFoldDB" id="A0A6P8DBZ2"/>
<protein>
    <submittedName>
        <fullName evidence="3">Uncharacterized protein LOC116205613</fullName>
    </submittedName>
</protein>
<reference evidence="2" key="1">
    <citation type="journal article" date="2020" name="Plant Biotechnol. J.">
        <title>The pomegranate (Punica granatum L.) draft genome dissects genetic divergence between soft- and hard-seeded cultivars.</title>
        <authorList>
            <person name="Luo X."/>
            <person name="Li H."/>
            <person name="Wu Z."/>
            <person name="Yao W."/>
            <person name="Zhao P."/>
            <person name="Cao D."/>
            <person name="Yu H."/>
            <person name="Li K."/>
            <person name="Poudel K."/>
            <person name="Zhao D."/>
            <person name="Zhang F."/>
            <person name="Xia X."/>
            <person name="Chen L."/>
            <person name="Wang Q."/>
            <person name="Jing D."/>
            <person name="Cao S."/>
        </authorList>
    </citation>
    <scope>NUCLEOTIDE SEQUENCE [LARGE SCALE GENOMIC DNA]</scope>
    <source>
        <strain evidence="2">cv. Tunisia</strain>
    </source>
</reference>
<evidence type="ECO:0000256" key="1">
    <source>
        <dbReference type="SAM" id="MobiDB-lite"/>
    </source>
</evidence>
<proteinExistence type="predicted"/>
<sequence length="271" mass="31305">MIEEDDWSDGVDEGEVGSDRQDETEDEIGSDRGDETSSNGSETFEPRAYEYEDNEDDDEEFFAEENEFVDKIASDKAESSRQRMKGLEAVVRAQERCDDIVIPEFDYQRHLSKEYHGLIGSDDEDNGIMHADFARHHLVSRVLKNLLAYRKWVEKNLVDATGSYPNFTAKDAAKYMAYNYHVHLVEMKFYRNLEITRDIVEESENAQFVVLYDYCEEIKRSNPRSTVGLSVERVVQILPPRGTLLAAVIHDLNQTFYLIAYVVVELETKET</sequence>
<gene>
    <name evidence="3" type="primary">LOC116205613</name>
</gene>
<reference evidence="3" key="2">
    <citation type="submission" date="2025-08" db="UniProtKB">
        <authorList>
            <consortium name="RefSeq"/>
        </authorList>
    </citation>
    <scope>IDENTIFICATION</scope>
    <source>
        <tissue evidence="3">Leaf</tissue>
    </source>
</reference>
<dbReference type="Proteomes" id="UP000515151">
    <property type="component" value="Chromosome 1"/>
</dbReference>
<name>A0A6P8DBZ2_PUNGR</name>
<dbReference type="OrthoDB" id="1435110at2759"/>
<organism evidence="2 3">
    <name type="scientific">Punica granatum</name>
    <name type="common">Pomegranate</name>
    <dbReference type="NCBI Taxonomy" id="22663"/>
    <lineage>
        <taxon>Eukaryota</taxon>
        <taxon>Viridiplantae</taxon>
        <taxon>Streptophyta</taxon>
        <taxon>Embryophyta</taxon>
        <taxon>Tracheophyta</taxon>
        <taxon>Spermatophyta</taxon>
        <taxon>Magnoliopsida</taxon>
        <taxon>eudicotyledons</taxon>
        <taxon>Gunneridae</taxon>
        <taxon>Pentapetalae</taxon>
        <taxon>rosids</taxon>
        <taxon>malvids</taxon>
        <taxon>Myrtales</taxon>
        <taxon>Lythraceae</taxon>
        <taxon>Punica</taxon>
    </lineage>
</organism>
<keyword evidence="2" id="KW-1185">Reference proteome</keyword>
<feature type="compositionally biased region" description="Acidic residues" evidence="1">
    <location>
        <begin position="1"/>
        <end position="28"/>
    </location>
</feature>
<accession>A0A6P8DBZ2</accession>